<evidence type="ECO:0000256" key="8">
    <source>
        <dbReference type="ARBA" id="ARBA00022701"/>
    </source>
</evidence>
<evidence type="ECO:0000256" key="12">
    <source>
        <dbReference type="ARBA" id="ARBA00023212"/>
    </source>
</evidence>
<keyword evidence="11" id="KW-0995">Kinetochore</keyword>
<organism evidence="18 19">
    <name type="scientific">Piptocephalis cylindrospora</name>
    <dbReference type="NCBI Taxonomy" id="1907219"/>
    <lineage>
        <taxon>Eukaryota</taxon>
        <taxon>Fungi</taxon>
        <taxon>Fungi incertae sedis</taxon>
        <taxon>Zoopagomycota</taxon>
        <taxon>Zoopagomycotina</taxon>
        <taxon>Zoopagomycetes</taxon>
        <taxon>Zoopagales</taxon>
        <taxon>Piptocephalidaceae</taxon>
        <taxon>Piptocephalis</taxon>
    </lineage>
</organism>
<gene>
    <name evidence="18" type="ORF">BJ684DRAFT_14447</name>
</gene>
<dbReference type="PANTHER" id="PTHR28017:SF1">
    <property type="entry name" value="DASH COMPLEX SUBUNIT DAD3"/>
    <property type="match status" value="1"/>
</dbReference>
<dbReference type="Proteomes" id="UP000267251">
    <property type="component" value="Unassembled WGS sequence"/>
</dbReference>
<keyword evidence="19" id="KW-1185">Reference proteome</keyword>
<dbReference type="EMBL" id="KZ987742">
    <property type="protein sequence ID" value="RKP15300.1"/>
    <property type="molecule type" value="Genomic_DNA"/>
</dbReference>
<keyword evidence="9" id="KW-0498">Mitosis</keyword>
<reference evidence="19" key="1">
    <citation type="journal article" date="2018" name="Nat. Microbiol.">
        <title>Leveraging single-cell genomics to expand the fungal tree of life.</title>
        <authorList>
            <person name="Ahrendt S.R."/>
            <person name="Quandt C.A."/>
            <person name="Ciobanu D."/>
            <person name="Clum A."/>
            <person name="Salamov A."/>
            <person name="Andreopoulos B."/>
            <person name="Cheng J.F."/>
            <person name="Woyke T."/>
            <person name="Pelin A."/>
            <person name="Henrissat B."/>
            <person name="Reynolds N.K."/>
            <person name="Benny G.L."/>
            <person name="Smith M.E."/>
            <person name="James T.Y."/>
            <person name="Grigoriev I.V."/>
        </authorList>
    </citation>
    <scope>NUCLEOTIDE SEQUENCE [LARGE SCALE GENOMIC DNA]</scope>
</reference>
<keyword evidence="5" id="KW-0158">Chromosome</keyword>
<protein>
    <recommendedName>
        <fullName evidence="16">DASH complex subunit DAD3</fullName>
    </recommendedName>
    <alternativeName>
        <fullName evidence="17">Outer kinetochore protein DAD3</fullName>
    </alternativeName>
</protein>
<evidence type="ECO:0000313" key="19">
    <source>
        <dbReference type="Proteomes" id="UP000267251"/>
    </source>
</evidence>
<evidence type="ECO:0000256" key="6">
    <source>
        <dbReference type="ARBA" id="ARBA00022490"/>
    </source>
</evidence>
<dbReference type="InterPro" id="IPR013965">
    <property type="entry name" value="DASH_Dad3"/>
</dbReference>
<keyword evidence="8" id="KW-0493">Microtubule</keyword>
<evidence type="ECO:0000256" key="11">
    <source>
        <dbReference type="ARBA" id="ARBA00022838"/>
    </source>
</evidence>
<evidence type="ECO:0000256" key="2">
    <source>
        <dbReference type="ARBA" id="ARBA00004186"/>
    </source>
</evidence>
<evidence type="ECO:0000256" key="1">
    <source>
        <dbReference type="ARBA" id="ARBA00004123"/>
    </source>
</evidence>
<keyword evidence="13" id="KW-0539">Nucleus</keyword>
<keyword evidence="15" id="KW-0137">Centromere</keyword>
<evidence type="ECO:0000313" key="18">
    <source>
        <dbReference type="EMBL" id="RKP15300.1"/>
    </source>
</evidence>
<keyword evidence="7" id="KW-0132">Cell division</keyword>
<evidence type="ECO:0000256" key="3">
    <source>
        <dbReference type="ARBA" id="ARBA00004629"/>
    </source>
</evidence>
<comment type="similarity">
    <text evidence="4">Belongs to the DASH complex DAD3 family.</text>
</comment>
<sequence>MNSTLQATERRARVAALRVDVLEEYETLNVHLNEMSKAIREVATEDIPVLTDQLREIERKFTLVYTLFRSSIYDVAFRTDATRPSLGLGLSPPRGGNHRPAFPW</sequence>
<evidence type="ECO:0000256" key="4">
    <source>
        <dbReference type="ARBA" id="ARBA00006277"/>
    </source>
</evidence>
<keyword evidence="12" id="KW-0206">Cytoskeleton</keyword>
<keyword evidence="14" id="KW-0131">Cell cycle</keyword>
<evidence type="ECO:0000256" key="14">
    <source>
        <dbReference type="ARBA" id="ARBA00023306"/>
    </source>
</evidence>
<comment type="subcellular location">
    <subcellularLocation>
        <location evidence="3">Chromosome</location>
        <location evidence="3">Centromere</location>
        <location evidence="3">Kinetochore</location>
    </subcellularLocation>
    <subcellularLocation>
        <location evidence="2">Cytoplasm</location>
        <location evidence="2">Cytoskeleton</location>
        <location evidence="2">Spindle</location>
    </subcellularLocation>
    <subcellularLocation>
        <location evidence="1">Nucleus</location>
    </subcellularLocation>
</comment>
<dbReference type="GO" id="GO:0051301">
    <property type="term" value="P:cell division"/>
    <property type="evidence" value="ECO:0007669"/>
    <property type="project" value="UniProtKB-KW"/>
</dbReference>
<dbReference type="GO" id="GO:0051010">
    <property type="term" value="F:microtubule plus-end binding"/>
    <property type="evidence" value="ECO:0007669"/>
    <property type="project" value="TreeGrafter"/>
</dbReference>
<dbReference type="OrthoDB" id="2443965at2759"/>
<evidence type="ECO:0000256" key="13">
    <source>
        <dbReference type="ARBA" id="ARBA00023242"/>
    </source>
</evidence>
<dbReference type="GO" id="GO:0008608">
    <property type="term" value="P:attachment of spindle microtubules to kinetochore"/>
    <property type="evidence" value="ECO:0007669"/>
    <property type="project" value="InterPro"/>
</dbReference>
<dbReference type="GO" id="GO:0005874">
    <property type="term" value="C:microtubule"/>
    <property type="evidence" value="ECO:0007669"/>
    <property type="project" value="UniProtKB-KW"/>
</dbReference>
<proteinExistence type="inferred from homology"/>
<name>A0A4P9YB04_9FUNG</name>
<dbReference type="Pfam" id="PF08656">
    <property type="entry name" value="DASH_Dad3"/>
    <property type="match status" value="1"/>
</dbReference>
<evidence type="ECO:0000256" key="9">
    <source>
        <dbReference type="ARBA" id="ARBA00022776"/>
    </source>
</evidence>
<evidence type="ECO:0000256" key="15">
    <source>
        <dbReference type="ARBA" id="ARBA00023328"/>
    </source>
</evidence>
<evidence type="ECO:0000256" key="5">
    <source>
        <dbReference type="ARBA" id="ARBA00022454"/>
    </source>
</evidence>
<keyword evidence="10" id="KW-0159">Chromosome partition</keyword>
<accession>A0A4P9YB04</accession>
<dbReference type="GO" id="GO:0042729">
    <property type="term" value="C:DASH complex"/>
    <property type="evidence" value="ECO:0007669"/>
    <property type="project" value="InterPro"/>
</dbReference>
<evidence type="ECO:0000256" key="10">
    <source>
        <dbReference type="ARBA" id="ARBA00022829"/>
    </source>
</evidence>
<evidence type="ECO:0000256" key="7">
    <source>
        <dbReference type="ARBA" id="ARBA00022618"/>
    </source>
</evidence>
<evidence type="ECO:0000256" key="16">
    <source>
        <dbReference type="ARBA" id="ARBA00044179"/>
    </source>
</evidence>
<dbReference type="GO" id="GO:0072686">
    <property type="term" value="C:mitotic spindle"/>
    <property type="evidence" value="ECO:0007669"/>
    <property type="project" value="InterPro"/>
</dbReference>
<dbReference type="AlphaFoldDB" id="A0A4P9YB04"/>
<keyword evidence="6" id="KW-0963">Cytoplasm</keyword>
<dbReference type="PANTHER" id="PTHR28017">
    <property type="entry name" value="DASH COMPLEX SUBUNIT DAD3"/>
    <property type="match status" value="1"/>
</dbReference>
<evidence type="ECO:0000256" key="17">
    <source>
        <dbReference type="ARBA" id="ARBA00044305"/>
    </source>
</evidence>